<proteinExistence type="predicted"/>
<dbReference type="EMBL" id="MU277194">
    <property type="protein sequence ID" value="KAI0065749.1"/>
    <property type="molecule type" value="Genomic_DNA"/>
</dbReference>
<sequence length="123" mass="13716">MATQMPSGSFRSSPYDLLDNDLMDSMLKNVPCDPFTGLVDPEMIMKYMDENPNCPEVQKILQQGEMAYIQHSTVDVSDFDFSSLAPTIRPGSRWRLTLGGSGQLCTACTRTPPRSCRYAEHSS</sequence>
<gene>
    <name evidence="1" type="ORF">BV25DRAFT_1592006</name>
</gene>
<accession>A0ACB8TAA2</accession>
<evidence type="ECO:0000313" key="2">
    <source>
        <dbReference type="Proteomes" id="UP000814140"/>
    </source>
</evidence>
<reference evidence="1" key="1">
    <citation type="submission" date="2021-03" db="EMBL/GenBank/DDBJ databases">
        <authorList>
            <consortium name="DOE Joint Genome Institute"/>
            <person name="Ahrendt S."/>
            <person name="Looney B.P."/>
            <person name="Miyauchi S."/>
            <person name="Morin E."/>
            <person name="Drula E."/>
            <person name="Courty P.E."/>
            <person name="Chicoki N."/>
            <person name="Fauchery L."/>
            <person name="Kohler A."/>
            <person name="Kuo A."/>
            <person name="Labutti K."/>
            <person name="Pangilinan J."/>
            <person name="Lipzen A."/>
            <person name="Riley R."/>
            <person name="Andreopoulos W."/>
            <person name="He G."/>
            <person name="Johnson J."/>
            <person name="Barry K.W."/>
            <person name="Grigoriev I.V."/>
            <person name="Nagy L."/>
            <person name="Hibbett D."/>
            <person name="Henrissat B."/>
            <person name="Matheny P.B."/>
            <person name="Labbe J."/>
            <person name="Martin F."/>
        </authorList>
    </citation>
    <scope>NUCLEOTIDE SEQUENCE</scope>
    <source>
        <strain evidence="1">HHB10654</strain>
    </source>
</reference>
<dbReference type="Proteomes" id="UP000814140">
    <property type="component" value="Unassembled WGS sequence"/>
</dbReference>
<name>A0ACB8TAA2_9AGAM</name>
<comment type="caution">
    <text evidence="1">The sequence shown here is derived from an EMBL/GenBank/DDBJ whole genome shotgun (WGS) entry which is preliminary data.</text>
</comment>
<reference evidence="1" key="2">
    <citation type="journal article" date="2022" name="New Phytol.">
        <title>Evolutionary transition to the ectomycorrhizal habit in the genomes of a hyperdiverse lineage of mushroom-forming fungi.</title>
        <authorList>
            <person name="Looney B."/>
            <person name="Miyauchi S."/>
            <person name="Morin E."/>
            <person name="Drula E."/>
            <person name="Courty P.E."/>
            <person name="Kohler A."/>
            <person name="Kuo A."/>
            <person name="LaButti K."/>
            <person name="Pangilinan J."/>
            <person name="Lipzen A."/>
            <person name="Riley R."/>
            <person name="Andreopoulos W."/>
            <person name="He G."/>
            <person name="Johnson J."/>
            <person name="Nolan M."/>
            <person name="Tritt A."/>
            <person name="Barry K.W."/>
            <person name="Grigoriev I.V."/>
            <person name="Nagy L.G."/>
            <person name="Hibbett D."/>
            <person name="Henrissat B."/>
            <person name="Matheny P.B."/>
            <person name="Labbe J."/>
            <person name="Martin F.M."/>
        </authorList>
    </citation>
    <scope>NUCLEOTIDE SEQUENCE</scope>
    <source>
        <strain evidence="1">HHB10654</strain>
    </source>
</reference>
<evidence type="ECO:0000313" key="1">
    <source>
        <dbReference type="EMBL" id="KAI0065749.1"/>
    </source>
</evidence>
<keyword evidence="2" id="KW-1185">Reference proteome</keyword>
<protein>
    <submittedName>
        <fullName evidence="1">Uncharacterized protein</fullName>
    </submittedName>
</protein>
<organism evidence="1 2">
    <name type="scientific">Artomyces pyxidatus</name>
    <dbReference type="NCBI Taxonomy" id="48021"/>
    <lineage>
        <taxon>Eukaryota</taxon>
        <taxon>Fungi</taxon>
        <taxon>Dikarya</taxon>
        <taxon>Basidiomycota</taxon>
        <taxon>Agaricomycotina</taxon>
        <taxon>Agaricomycetes</taxon>
        <taxon>Russulales</taxon>
        <taxon>Auriscalpiaceae</taxon>
        <taxon>Artomyces</taxon>
    </lineage>
</organism>